<dbReference type="AlphaFoldDB" id="A0A367EMW2"/>
<gene>
    <name evidence="1" type="ORF">DQ384_38530</name>
</gene>
<dbReference type="Proteomes" id="UP000253094">
    <property type="component" value="Unassembled WGS sequence"/>
</dbReference>
<evidence type="ECO:0000313" key="1">
    <source>
        <dbReference type="EMBL" id="RCG19032.1"/>
    </source>
</evidence>
<dbReference type="EMBL" id="QOIL01000035">
    <property type="protein sequence ID" value="RCG19032.1"/>
    <property type="molecule type" value="Genomic_DNA"/>
</dbReference>
<comment type="caution">
    <text evidence="1">The sequence shown here is derived from an EMBL/GenBank/DDBJ whole genome shotgun (WGS) entry which is preliminary data.</text>
</comment>
<sequence length="107" mass="12581">MQRPPVARHLRRAHQRLVEVASAYRLHYLRLSEEYAKAIPLSRRRRRLRRELHAAKIQWRTAREILEADIASSLPYATAPQVATRARQQVDAMIARQAAPIDPRRQR</sequence>
<accession>A0A367EMW2</accession>
<evidence type="ECO:0000313" key="2">
    <source>
        <dbReference type="Proteomes" id="UP000253094"/>
    </source>
</evidence>
<keyword evidence="2" id="KW-1185">Reference proteome</keyword>
<reference evidence="1 2" key="1">
    <citation type="submission" date="2018-06" db="EMBL/GenBank/DDBJ databases">
        <title>Sphaerisporangium craniellae sp. nov., isolated from a marine sponge in the South China Sea.</title>
        <authorList>
            <person name="Li L."/>
        </authorList>
    </citation>
    <scope>NUCLEOTIDE SEQUENCE [LARGE SCALE GENOMIC DNA]</scope>
    <source>
        <strain evidence="1 2">CCTCC AA 208026</strain>
    </source>
</reference>
<protein>
    <submittedName>
        <fullName evidence="1">Uncharacterized protein</fullName>
    </submittedName>
</protein>
<organism evidence="1 2">
    <name type="scientific">Sphaerisporangium album</name>
    <dbReference type="NCBI Taxonomy" id="509200"/>
    <lineage>
        <taxon>Bacteria</taxon>
        <taxon>Bacillati</taxon>
        <taxon>Actinomycetota</taxon>
        <taxon>Actinomycetes</taxon>
        <taxon>Streptosporangiales</taxon>
        <taxon>Streptosporangiaceae</taxon>
        <taxon>Sphaerisporangium</taxon>
    </lineage>
</organism>
<name>A0A367EMW2_9ACTN</name>
<proteinExistence type="predicted"/>